<dbReference type="RefSeq" id="WP_354496473.1">
    <property type="nucleotide sequence ID" value="NZ_JBEPLV010000002.1"/>
</dbReference>
<dbReference type="Proteomes" id="UP001549098">
    <property type="component" value="Unassembled WGS sequence"/>
</dbReference>
<organism evidence="1 2">
    <name type="scientific">Paenibacillus favisporus</name>
    <dbReference type="NCBI Taxonomy" id="221028"/>
    <lineage>
        <taxon>Bacteria</taxon>
        <taxon>Bacillati</taxon>
        <taxon>Bacillota</taxon>
        <taxon>Bacilli</taxon>
        <taxon>Bacillales</taxon>
        <taxon>Paenibacillaceae</taxon>
        <taxon>Paenibacillus</taxon>
    </lineage>
</organism>
<evidence type="ECO:0000313" key="1">
    <source>
        <dbReference type="EMBL" id="MET3545523.1"/>
    </source>
</evidence>
<proteinExistence type="predicted"/>
<reference evidence="1 2" key="1">
    <citation type="submission" date="2024-06" db="EMBL/GenBank/DDBJ databases">
        <title>Genomic Encyclopedia of Type Strains, Phase IV (KMG-IV): sequencing the most valuable type-strain genomes for metagenomic binning, comparative biology and taxonomic classification.</title>
        <authorList>
            <person name="Goeker M."/>
        </authorList>
    </citation>
    <scope>NUCLEOTIDE SEQUENCE [LARGE SCALE GENOMIC DNA]</scope>
    <source>
        <strain evidence="1 2">DSM 17253</strain>
    </source>
</reference>
<gene>
    <name evidence="1" type="ORF">ABID47_002134</name>
</gene>
<dbReference type="EMBL" id="JBEPLV010000002">
    <property type="protein sequence ID" value="MET3545523.1"/>
    <property type="molecule type" value="Genomic_DNA"/>
</dbReference>
<sequence>MQLQVKKELVSFGEVSDHSGELVEHPLGFTELYLQSSGGEGIHDYIVWKSEAGDAFLFRLRNPNGEEASDFAGPILVSGSK</sequence>
<accession>A0ABV2F193</accession>
<comment type="caution">
    <text evidence="1">The sequence shown here is derived from an EMBL/GenBank/DDBJ whole genome shotgun (WGS) entry which is preliminary data.</text>
</comment>
<evidence type="ECO:0000313" key="2">
    <source>
        <dbReference type="Proteomes" id="UP001549098"/>
    </source>
</evidence>
<keyword evidence="2" id="KW-1185">Reference proteome</keyword>
<protein>
    <submittedName>
        <fullName evidence="1">Uncharacterized protein</fullName>
    </submittedName>
</protein>
<name>A0ABV2F193_9BACL</name>